<dbReference type="InterPro" id="IPR010796">
    <property type="entry name" value="C2_B9-type_dom"/>
</dbReference>
<dbReference type="Pfam" id="PF07162">
    <property type="entry name" value="B9-C2"/>
    <property type="match status" value="1"/>
</dbReference>
<dbReference type="SUPFAM" id="SSF49562">
    <property type="entry name" value="C2 domain (Calcium/lipid-binding domain, CaLB)"/>
    <property type="match status" value="1"/>
</dbReference>
<keyword evidence="7" id="KW-1185">Reference proteome</keyword>
<keyword evidence="4" id="KW-0206">Cytoskeleton</keyword>
<gene>
    <name evidence="6" type="ORF">TrCOL_g13853</name>
</gene>
<keyword evidence="3" id="KW-0970">Cilium biogenesis/degradation</keyword>
<dbReference type="InterPro" id="IPR035892">
    <property type="entry name" value="C2_domain_sf"/>
</dbReference>
<dbReference type="GO" id="GO:0036038">
    <property type="term" value="C:MKS complex"/>
    <property type="evidence" value="ECO:0007669"/>
    <property type="project" value="TreeGrafter"/>
</dbReference>
<keyword evidence="5" id="KW-0966">Cell projection</keyword>
<dbReference type="EMBL" id="BRYA01000040">
    <property type="protein sequence ID" value="GMI34314.1"/>
    <property type="molecule type" value="Genomic_DNA"/>
</dbReference>
<organism evidence="6 7">
    <name type="scientific">Triparma columacea</name>
    <dbReference type="NCBI Taxonomy" id="722753"/>
    <lineage>
        <taxon>Eukaryota</taxon>
        <taxon>Sar</taxon>
        <taxon>Stramenopiles</taxon>
        <taxon>Ochrophyta</taxon>
        <taxon>Bolidophyceae</taxon>
        <taxon>Parmales</taxon>
        <taxon>Triparmaceae</taxon>
        <taxon>Triparma</taxon>
    </lineage>
</organism>
<evidence type="ECO:0000313" key="6">
    <source>
        <dbReference type="EMBL" id="GMI34314.1"/>
    </source>
</evidence>
<evidence type="ECO:0000313" key="7">
    <source>
        <dbReference type="Proteomes" id="UP001165065"/>
    </source>
</evidence>
<dbReference type="OrthoDB" id="184109at2759"/>
<sequence length="186" mass="20079">MAEVHILGSILGCSDFDEPKGLFCKFHLESGVVDQTEWQVLGGDKSGTTQVDCSGGEGLDAVWDHPIDVHFACPTLVGWPRLRVEVWSRDHFGSNILCGYGMANCPMQSGSHEIEIVTWVPVGGISERLSTFFLGIKPQLQDPTIVANTRPGEGRFGLKCESAGIVYISLEIMTAGLNKNGVETVG</sequence>
<name>A0A9W7G6U2_9STRA</name>
<evidence type="ECO:0000256" key="3">
    <source>
        <dbReference type="ARBA" id="ARBA00022794"/>
    </source>
</evidence>
<dbReference type="PANTHER" id="PTHR12968">
    <property type="entry name" value="B9 DOMAIN-CONTAINING"/>
    <property type="match status" value="1"/>
</dbReference>
<dbReference type="PROSITE" id="PS51381">
    <property type="entry name" value="C2_B9"/>
    <property type="match status" value="1"/>
</dbReference>
<dbReference type="Proteomes" id="UP001165065">
    <property type="component" value="Unassembled WGS sequence"/>
</dbReference>
<keyword evidence="2" id="KW-0963">Cytoplasm</keyword>
<proteinExistence type="predicted"/>
<accession>A0A9W7G6U2</accession>
<evidence type="ECO:0000256" key="1">
    <source>
        <dbReference type="ARBA" id="ARBA00004120"/>
    </source>
</evidence>
<reference evidence="7" key="1">
    <citation type="journal article" date="2023" name="Commun. Biol.">
        <title>Genome analysis of Parmales, the sister group of diatoms, reveals the evolutionary specialization of diatoms from phago-mixotrophs to photoautotrophs.</title>
        <authorList>
            <person name="Ban H."/>
            <person name="Sato S."/>
            <person name="Yoshikawa S."/>
            <person name="Yamada K."/>
            <person name="Nakamura Y."/>
            <person name="Ichinomiya M."/>
            <person name="Sato N."/>
            <person name="Blanc-Mathieu R."/>
            <person name="Endo H."/>
            <person name="Kuwata A."/>
            <person name="Ogata H."/>
        </authorList>
    </citation>
    <scope>NUCLEOTIDE SEQUENCE [LARGE SCALE GENOMIC DNA]</scope>
</reference>
<evidence type="ECO:0000256" key="2">
    <source>
        <dbReference type="ARBA" id="ARBA00022490"/>
    </source>
</evidence>
<dbReference type="GO" id="GO:0060271">
    <property type="term" value="P:cilium assembly"/>
    <property type="evidence" value="ECO:0007669"/>
    <property type="project" value="TreeGrafter"/>
</dbReference>
<evidence type="ECO:0000256" key="4">
    <source>
        <dbReference type="ARBA" id="ARBA00023212"/>
    </source>
</evidence>
<comment type="caution">
    <text evidence="6">The sequence shown here is derived from an EMBL/GenBank/DDBJ whole genome shotgun (WGS) entry which is preliminary data.</text>
</comment>
<dbReference type="AlphaFoldDB" id="A0A9W7G6U2"/>
<protein>
    <submittedName>
        <fullName evidence="6">Uncharacterized protein</fullName>
    </submittedName>
</protein>
<evidence type="ECO:0000256" key="5">
    <source>
        <dbReference type="ARBA" id="ARBA00023273"/>
    </source>
</evidence>
<comment type="subcellular location">
    <subcellularLocation>
        <location evidence="1">Cytoplasm</location>
        <location evidence="1">Cytoskeleton</location>
        <location evidence="1">Cilium basal body</location>
    </subcellularLocation>
</comment>